<dbReference type="Proteomes" id="UP000325030">
    <property type="component" value="Chromosome"/>
</dbReference>
<name>A0A510E6S2_9CREN</name>
<dbReference type="Gene3D" id="3.30.1860.10">
    <property type="entry name" value="uncharacterized conserved protein from methanopyrus kandleri domain like"/>
    <property type="match status" value="1"/>
</dbReference>
<sequence length="118" mass="13026">MDHILLGMRSSNSSKATVICMKVHLNIIRAQGYVMINVCEEGLLGKRFKENDLVLDINEKFYGGDIVESEYALGLIDEATVMSIVGSTLVDEAIRKGIVHKDGVREISGIKIAQVYNL</sequence>
<gene>
    <name evidence="1" type="ORF">IC006_2761</name>
    <name evidence="2" type="ORF">IC007_2775</name>
</gene>
<evidence type="ECO:0000313" key="3">
    <source>
        <dbReference type="Proteomes" id="UP000322983"/>
    </source>
</evidence>
<proteinExistence type="predicted"/>
<keyword evidence="3" id="KW-1185">Reference proteome</keyword>
<dbReference type="Proteomes" id="UP000322983">
    <property type="component" value="Chromosome"/>
</dbReference>
<accession>A0A510DYX4</accession>
<dbReference type="InterPro" id="IPR007355">
    <property type="entry name" value="DUF424"/>
</dbReference>
<dbReference type="AlphaFoldDB" id="A0A510E6S2"/>
<dbReference type="EMBL" id="AP018930">
    <property type="protein sequence ID" value="BBG28219.1"/>
    <property type="molecule type" value="Genomic_DNA"/>
</dbReference>
<dbReference type="EMBL" id="AP018929">
    <property type="protein sequence ID" value="BBG25425.1"/>
    <property type="molecule type" value="Genomic_DNA"/>
</dbReference>
<accession>A0A510E6S2</accession>
<dbReference type="KEGG" id="step:IC006_2761"/>
<reference evidence="2 3" key="2">
    <citation type="journal article" date="2020" name="Int. J. Syst. Evol. Microbiol.">
        <title>Sulfuracidifex tepidarius gen. nov., sp. nov. and transfer of Sulfolobus metallicus Huber and Stetter 1992 to the genus Sulfuracidifex as Sulfuracidifex metallicus comb. nov.</title>
        <authorList>
            <person name="Itoh T."/>
            <person name="Miura T."/>
            <person name="Sakai H.D."/>
            <person name="Kato S."/>
            <person name="Ohkuma M."/>
            <person name="Takashina T."/>
        </authorList>
    </citation>
    <scope>NUCLEOTIDE SEQUENCE</scope>
    <source>
        <strain evidence="1 3">IC-006</strain>
        <strain evidence="2">IC-007</strain>
    </source>
</reference>
<evidence type="ECO:0000313" key="2">
    <source>
        <dbReference type="EMBL" id="BBG28219.1"/>
    </source>
</evidence>
<evidence type="ECO:0000313" key="1">
    <source>
        <dbReference type="EMBL" id="BBG25425.1"/>
    </source>
</evidence>
<evidence type="ECO:0000313" key="4">
    <source>
        <dbReference type="Proteomes" id="UP000325030"/>
    </source>
</evidence>
<organism evidence="2 4">
    <name type="scientific">Sulfuracidifex tepidarius</name>
    <dbReference type="NCBI Taxonomy" id="1294262"/>
    <lineage>
        <taxon>Archaea</taxon>
        <taxon>Thermoproteota</taxon>
        <taxon>Thermoprotei</taxon>
        <taxon>Sulfolobales</taxon>
        <taxon>Sulfolobaceae</taxon>
        <taxon>Sulfuracidifex</taxon>
    </lineage>
</organism>
<evidence type="ECO:0008006" key="5">
    <source>
        <dbReference type="Google" id="ProtNLM"/>
    </source>
</evidence>
<dbReference type="STRING" id="1294262.GCA_001316085_00711"/>
<protein>
    <recommendedName>
        <fullName evidence="5">DUF424 domain-containing protein</fullName>
    </recommendedName>
</protein>
<dbReference type="Pfam" id="PF04242">
    <property type="entry name" value="DUF424"/>
    <property type="match status" value="1"/>
</dbReference>
<reference evidence="4" key="1">
    <citation type="submission" date="2018-09" db="EMBL/GenBank/DDBJ databases">
        <title>Complete Genome Sequencing of Sulfolobus sp. JCM 16834.</title>
        <authorList>
            <person name="Kato S."/>
            <person name="Itoh T."/>
            <person name="Ohkuma M."/>
        </authorList>
    </citation>
    <scope>NUCLEOTIDE SEQUENCE [LARGE SCALE GENOMIC DNA]</scope>
    <source>
        <strain evidence="4">IC-007</strain>
    </source>
</reference>